<keyword evidence="1" id="KW-0472">Membrane</keyword>
<dbReference type="Gramene" id="MELO3C018297.2.1">
    <property type="protein sequence ID" value="MELO3C018297.2.1"/>
    <property type="gene ID" value="MELO3C018297.2"/>
</dbReference>
<reference evidence="2" key="1">
    <citation type="submission" date="2023-03" db="UniProtKB">
        <authorList>
            <consortium name="EnsemblPlants"/>
        </authorList>
    </citation>
    <scope>IDENTIFICATION</scope>
</reference>
<dbReference type="PANTHER" id="PTHR34545:SF7">
    <property type="entry name" value="CLAVATA3_ESR (CLE)-RELATED PROTEIN 16"/>
    <property type="match status" value="1"/>
</dbReference>
<dbReference type="EnsemblPlants" id="MELO3C018297.2.1">
    <property type="protein sequence ID" value="MELO3C018297.2.1"/>
    <property type="gene ID" value="MELO3C018297.2"/>
</dbReference>
<protein>
    <submittedName>
        <fullName evidence="2">Uncharacterized protein</fullName>
    </submittedName>
</protein>
<proteinExistence type="predicted"/>
<dbReference type="GO" id="GO:0048731">
    <property type="term" value="P:system development"/>
    <property type="evidence" value="ECO:0007669"/>
    <property type="project" value="InterPro"/>
</dbReference>
<keyword evidence="1" id="KW-0812">Transmembrane</keyword>
<name>A0A9I9DHA1_CUCME</name>
<evidence type="ECO:0000256" key="1">
    <source>
        <dbReference type="SAM" id="Phobius"/>
    </source>
</evidence>
<sequence>SLSFSFFNIFASISKTLQNHKNKRRTIFFFRGCGGFVAMRVGVERGRNGGKGRKREAGAVAAIFFIWLILLVSRMRLSSAAIKEVNVRALAKSTVLHRKTHIFETEEVFKPPAGFKVHGGGENDDVTDIVYEDDKRVIHTGPNPLHN</sequence>
<keyword evidence="1" id="KW-1133">Transmembrane helix</keyword>
<dbReference type="PANTHER" id="PTHR34545">
    <property type="entry name" value="CLAVATA3/ESR (CLE)-RELATED PROTEIN 22"/>
    <property type="match status" value="1"/>
</dbReference>
<dbReference type="InterPro" id="IPR033249">
    <property type="entry name" value="CLE_plant"/>
</dbReference>
<dbReference type="AlphaFoldDB" id="A0A9I9DHA1"/>
<accession>A0A9I9DHA1</accession>
<organism evidence="2">
    <name type="scientific">Cucumis melo</name>
    <name type="common">Muskmelon</name>
    <dbReference type="NCBI Taxonomy" id="3656"/>
    <lineage>
        <taxon>Eukaryota</taxon>
        <taxon>Viridiplantae</taxon>
        <taxon>Streptophyta</taxon>
        <taxon>Embryophyta</taxon>
        <taxon>Tracheophyta</taxon>
        <taxon>Spermatophyta</taxon>
        <taxon>Magnoliopsida</taxon>
        <taxon>eudicotyledons</taxon>
        <taxon>Gunneridae</taxon>
        <taxon>Pentapetalae</taxon>
        <taxon>rosids</taxon>
        <taxon>fabids</taxon>
        <taxon>Cucurbitales</taxon>
        <taxon>Cucurbitaceae</taxon>
        <taxon>Benincaseae</taxon>
        <taxon>Cucumis</taxon>
    </lineage>
</organism>
<feature type="transmembrane region" description="Helical" evidence="1">
    <location>
        <begin position="55"/>
        <end position="73"/>
    </location>
</feature>
<evidence type="ECO:0000313" key="2">
    <source>
        <dbReference type="EnsemblPlants" id="MELO3C018297.2.1"/>
    </source>
</evidence>